<keyword evidence="5 7" id="KW-0472">Membrane</keyword>
<dbReference type="PANTHER" id="PTHR36115:SF4">
    <property type="entry name" value="MEMBRANE PROTEIN"/>
    <property type="match status" value="1"/>
</dbReference>
<dbReference type="EMBL" id="JBHTJA010000023">
    <property type="protein sequence ID" value="MFD0901636.1"/>
    <property type="molecule type" value="Genomic_DNA"/>
</dbReference>
<evidence type="ECO:0000256" key="7">
    <source>
        <dbReference type="SAM" id="Phobius"/>
    </source>
</evidence>
<feature type="transmembrane region" description="Helical" evidence="7">
    <location>
        <begin position="182"/>
        <end position="200"/>
    </location>
</feature>
<reference evidence="10" key="1">
    <citation type="journal article" date="2019" name="Int. J. Syst. Evol. Microbiol.">
        <title>The Global Catalogue of Microorganisms (GCM) 10K type strain sequencing project: providing services to taxonomists for standard genome sequencing and annotation.</title>
        <authorList>
            <consortium name="The Broad Institute Genomics Platform"/>
            <consortium name="The Broad Institute Genome Sequencing Center for Infectious Disease"/>
            <person name="Wu L."/>
            <person name="Ma J."/>
        </authorList>
    </citation>
    <scope>NUCLEOTIDE SEQUENCE [LARGE SCALE GENOMIC DNA]</scope>
    <source>
        <strain evidence="10">JCM 31202</strain>
    </source>
</reference>
<dbReference type="InterPro" id="IPR051791">
    <property type="entry name" value="Pra-immunoreactive"/>
</dbReference>
<feature type="region of interest" description="Disordered" evidence="6">
    <location>
        <begin position="1"/>
        <end position="106"/>
    </location>
</feature>
<comment type="subcellular location">
    <subcellularLocation>
        <location evidence="1">Cell membrane</location>
        <topology evidence="1">Multi-pass membrane protein</topology>
    </subcellularLocation>
</comment>
<feature type="transmembrane region" description="Helical" evidence="7">
    <location>
        <begin position="140"/>
        <end position="162"/>
    </location>
</feature>
<evidence type="ECO:0000256" key="6">
    <source>
        <dbReference type="SAM" id="MobiDB-lite"/>
    </source>
</evidence>
<name>A0ABW3ESD2_9ACTN</name>
<dbReference type="Pfam" id="PF06271">
    <property type="entry name" value="RDD"/>
    <property type="match status" value="1"/>
</dbReference>
<evidence type="ECO:0000256" key="2">
    <source>
        <dbReference type="ARBA" id="ARBA00022475"/>
    </source>
</evidence>
<feature type="transmembrane region" description="Helical" evidence="7">
    <location>
        <begin position="234"/>
        <end position="257"/>
    </location>
</feature>
<evidence type="ECO:0000313" key="10">
    <source>
        <dbReference type="Proteomes" id="UP001596972"/>
    </source>
</evidence>
<sequence>MTHRPNDPGSGGEPEDWPPPEQRPQGQGHGQPPPEQPGEPRPGQPGYGEPGRGQPGSGQPGYGQPGYGGPGYGQEPYGQPGYGQPGYGEQGYGEQPPPYPGAYGGGQYGGEQYGGLPGYGGGPDEYIDPSAGLASRWARLAAGIVDLLVLSIVSGLISLPFVNWESVVDPDPGEYAYNGAQAWTNMIAIIVGFLYFWLMHAKWGQTLGKMLLRIRVVREEDGGPVARSQAAARAAFYSVLGGICGCIGFIDVLWILWDRRKQALHDKIARTVVVKAGTHAPNPYETR</sequence>
<keyword evidence="4 7" id="KW-1133">Transmembrane helix</keyword>
<accession>A0ABW3ESD2</accession>
<evidence type="ECO:0000259" key="8">
    <source>
        <dbReference type="Pfam" id="PF06271"/>
    </source>
</evidence>
<keyword evidence="10" id="KW-1185">Reference proteome</keyword>
<dbReference type="RefSeq" id="WP_378298849.1">
    <property type="nucleotide sequence ID" value="NZ_JBHTJA010000023.1"/>
</dbReference>
<feature type="compositionally biased region" description="Pro residues" evidence="6">
    <location>
        <begin position="31"/>
        <end position="43"/>
    </location>
</feature>
<dbReference type="Proteomes" id="UP001596972">
    <property type="component" value="Unassembled WGS sequence"/>
</dbReference>
<dbReference type="InterPro" id="IPR010432">
    <property type="entry name" value="RDD"/>
</dbReference>
<evidence type="ECO:0000256" key="5">
    <source>
        <dbReference type="ARBA" id="ARBA00023136"/>
    </source>
</evidence>
<proteinExistence type="predicted"/>
<protein>
    <submittedName>
        <fullName evidence="9">RDD family protein</fullName>
    </submittedName>
</protein>
<keyword evidence="2" id="KW-1003">Cell membrane</keyword>
<keyword evidence="3 7" id="KW-0812">Transmembrane</keyword>
<evidence type="ECO:0000256" key="3">
    <source>
        <dbReference type="ARBA" id="ARBA00022692"/>
    </source>
</evidence>
<dbReference type="PANTHER" id="PTHR36115">
    <property type="entry name" value="PROLINE-RICH ANTIGEN HOMOLOG-RELATED"/>
    <property type="match status" value="1"/>
</dbReference>
<comment type="caution">
    <text evidence="9">The sequence shown here is derived from an EMBL/GenBank/DDBJ whole genome shotgun (WGS) entry which is preliminary data.</text>
</comment>
<gene>
    <name evidence="9" type="ORF">ACFQ11_14645</name>
</gene>
<evidence type="ECO:0000313" key="9">
    <source>
        <dbReference type="EMBL" id="MFD0901636.1"/>
    </source>
</evidence>
<feature type="compositionally biased region" description="Gly residues" evidence="6">
    <location>
        <begin position="80"/>
        <end position="91"/>
    </location>
</feature>
<feature type="compositionally biased region" description="Gly residues" evidence="6">
    <location>
        <begin position="45"/>
        <end position="72"/>
    </location>
</feature>
<feature type="domain" description="RDD" evidence="8">
    <location>
        <begin position="134"/>
        <end position="269"/>
    </location>
</feature>
<organism evidence="9 10">
    <name type="scientific">Actinomadura sediminis</name>
    <dbReference type="NCBI Taxonomy" id="1038904"/>
    <lineage>
        <taxon>Bacteria</taxon>
        <taxon>Bacillati</taxon>
        <taxon>Actinomycetota</taxon>
        <taxon>Actinomycetes</taxon>
        <taxon>Streptosporangiales</taxon>
        <taxon>Thermomonosporaceae</taxon>
        <taxon>Actinomadura</taxon>
    </lineage>
</organism>
<evidence type="ECO:0000256" key="4">
    <source>
        <dbReference type="ARBA" id="ARBA00022989"/>
    </source>
</evidence>
<evidence type="ECO:0000256" key="1">
    <source>
        <dbReference type="ARBA" id="ARBA00004651"/>
    </source>
</evidence>